<dbReference type="PANTHER" id="PTHR43280:SF2">
    <property type="entry name" value="HTH-TYPE TRANSCRIPTIONAL REGULATOR EXSA"/>
    <property type="match status" value="1"/>
</dbReference>
<keyword evidence="2" id="KW-0238">DNA-binding</keyword>
<dbReference type="PRINTS" id="PR00032">
    <property type="entry name" value="HTHARAC"/>
</dbReference>
<dbReference type="PROSITE" id="PS01124">
    <property type="entry name" value="HTH_ARAC_FAMILY_2"/>
    <property type="match status" value="1"/>
</dbReference>
<gene>
    <name evidence="4" type="ORF">LKE01_09880</name>
</gene>
<comment type="caution">
    <text evidence="4">The sequence shown here is derived from an EMBL/GenBank/DDBJ whole genome shotgun (WGS) entry which is preliminary data.</text>
</comment>
<organism evidence="4 5">
    <name type="scientific">Lentilactobacillus kefiri</name>
    <name type="common">Lactobacillus kefiri</name>
    <dbReference type="NCBI Taxonomy" id="33962"/>
    <lineage>
        <taxon>Bacteria</taxon>
        <taxon>Bacillati</taxon>
        <taxon>Bacillota</taxon>
        <taxon>Bacilli</taxon>
        <taxon>Lactobacillales</taxon>
        <taxon>Lactobacillaceae</taxon>
        <taxon>Lentilactobacillus</taxon>
    </lineage>
</organism>
<dbReference type="SMART" id="SM00342">
    <property type="entry name" value="HTH_ARAC"/>
    <property type="match status" value="1"/>
</dbReference>
<dbReference type="PANTHER" id="PTHR43280">
    <property type="entry name" value="ARAC-FAMILY TRANSCRIPTIONAL REGULATOR"/>
    <property type="match status" value="1"/>
</dbReference>
<keyword evidence="1" id="KW-0805">Transcription regulation</keyword>
<dbReference type="PROSITE" id="PS00041">
    <property type="entry name" value="HTH_ARAC_FAMILY_1"/>
    <property type="match status" value="1"/>
</dbReference>
<name>A0A511DYC7_LENKE</name>
<reference evidence="4" key="1">
    <citation type="submission" date="2019-07" db="EMBL/GenBank/DDBJ databases">
        <title>Whole genome shotgun sequence of Lactobacillus kefiri NBRC 15888.</title>
        <authorList>
            <person name="Hosoyama A."/>
            <person name="Uohara A."/>
            <person name="Ohji S."/>
            <person name="Ichikawa N."/>
        </authorList>
    </citation>
    <scope>NUCLEOTIDE SEQUENCE [LARGE SCALE GENOMIC DNA]</scope>
    <source>
        <strain evidence="4">NBRC 15888</strain>
    </source>
</reference>
<dbReference type="OrthoDB" id="62429at2"/>
<evidence type="ECO:0000256" key="3">
    <source>
        <dbReference type="ARBA" id="ARBA00023163"/>
    </source>
</evidence>
<dbReference type="InterPro" id="IPR020449">
    <property type="entry name" value="Tscrpt_reg_AraC-type_HTH"/>
</dbReference>
<dbReference type="Proteomes" id="UP000321893">
    <property type="component" value="Unassembled WGS sequence"/>
</dbReference>
<dbReference type="Gene3D" id="1.10.10.60">
    <property type="entry name" value="Homeodomain-like"/>
    <property type="match status" value="2"/>
</dbReference>
<evidence type="ECO:0000313" key="4">
    <source>
        <dbReference type="EMBL" id="GEL28168.1"/>
    </source>
</evidence>
<dbReference type="GO" id="GO:0003700">
    <property type="term" value="F:DNA-binding transcription factor activity"/>
    <property type="evidence" value="ECO:0007669"/>
    <property type="project" value="InterPro"/>
</dbReference>
<dbReference type="STRING" id="1423764.FC95_GL001286"/>
<evidence type="ECO:0000313" key="5">
    <source>
        <dbReference type="Proteomes" id="UP000321893"/>
    </source>
</evidence>
<evidence type="ECO:0000256" key="1">
    <source>
        <dbReference type="ARBA" id="ARBA00023015"/>
    </source>
</evidence>
<dbReference type="InterPro" id="IPR018062">
    <property type="entry name" value="HTH_AraC-typ_CS"/>
</dbReference>
<keyword evidence="5" id="KW-1185">Reference proteome</keyword>
<protein>
    <submittedName>
        <fullName evidence="4">AraC family transcriptional regulator</fullName>
    </submittedName>
</protein>
<keyword evidence="3" id="KW-0804">Transcription</keyword>
<dbReference type="AlphaFoldDB" id="A0A511DYC7"/>
<dbReference type="InterPro" id="IPR018060">
    <property type="entry name" value="HTH_AraC"/>
</dbReference>
<evidence type="ECO:0000256" key="2">
    <source>
        <dbReference type="ARBA" id="ARBA00023125"/>
    </source>
</evidence>
<sequence length="409" mass="45972">MLTNNYGSTADLIHSLTHIDIMVLEASGHPMFKIQENWLPEFQQSSKLQTIFTYAQKYQYPDYFTYTDPGQLNYVTLKLPTSAIKQPVVILGPFLTTAFTIDEVNDIIAENGYNISERSQLEQFYQSLPVLSSTQINDLGTLLVNLFSKPLVPATQGAKLISNNPPTPKAGKIIDTEHQQQIVNNYLNEEKITNAIASGNEVAVRQLSQTMTKIFDSFSNRIPNKPLRSSKNICFVFNTICRIAAHKGGVHPLYLNDISEKYALLIEKQVNLQGLHTLVVSMTDEYCKLVQQVSTNDFSPMIKRAADYILLNLGHPIVLDKIAESIGTNPSYLSRKFKQEAGLTITEYINTHRIKEAKQYLSSSQPSITDIAMMVGFNDLNYFIRVFKKVTGKTPSQFRRKTTGAPASK</sequence>
<dbReference type="InterPro" id="IPR009057">
    <property type="entry name" value="Homeodomain-like_sf"/>
</dbReference>
<dbReference type="GO" id="GO:0043565">
    <property type="term" value="F:sequence-specific DNA binding"/>
    <property type="evidence" value="ECO:0007669"/>
    <property type="project" value="InterPro"/>
</dbReference>
<dbReference type="GeneID" id="71567400"/>
<proteinExistence type="predicted"/>
<dbReference type="RefSeq" id="WP_054769130.1">
    <property type="nucleotide sequence ID" value="NZ_BJVK01000009.1"/>
</dbReference>
<dbReference type="SUPFAM" id="SSF46689">
    <property type="entry name" value="Homeodomain-like"/>
    <property type="match status" value="2"/>
</dbReference>
<dbReference type="EMBL" id="BJVK01000009">
    <property type="protein sequence ID" value="GEL28168.1"/>
    <property type="molecule type" value="Genomic_DNA"/>
</dbReference>
<accession>A0A511DYC7</accession>
<dbReference type="Pfam" id="PF12833">
    <property type="entry name" value="HTH_18"/>
    <property type="match status" value="1"/>
</dbReference>